<dbReference type="AlphaFoldDB" id="A0A835UJH4"/>
<proteinExistence type="inferred from homology"/>
<name>A0A835UJH4_VANPL</name>
<dbReference type="EMBL" id="JADCNL010000010">
    <property type="protein sequence ID" value="KAG0463972.1"/>
    <property type="molecule type" value="Genomic_DNA"/>
</dbReference>
<accession>A0A835UJH4</accession>
<organism evidence="3 4">
    <name type="scientific">Vanilla planifolia</name>
    <name type="common">Vanilla</name>
    <dbReference type="NCBI Taxonomy" id="51239"/>
    <lineage>
        <taxon>Eukaryota</taxon>
        <taxon>Viridiplantae</taxon>
        <taxon>Streptophyta</taxon>
        <taxon>Embryophyta</taxon>
        <taxon>Tracheophyta</taxon>
        <taxon>Spermatophyta</taxon>
        <taxon>Magnoliopsida</taxon>
        <taxon>Liliopsida</taxon>
        <taxon>Asparagales</taxon>
        <taxon>Orchidaceae</taxon>
        <taxon>Vanilloideae</taxon>
        <taxon>Vanilleae</taxon>
        <taxon>Vanilla</taxon>
    </lineage>
</organism>
<dbReference type="PANTHER" id="PTHR11926:SF1534">
    <property type="entry name" value="GLYCOSYLTRANSFERASE"/>
    <property type="match status" value="1"/>
</dbReference>
<dbReference type="OrthoDB" id="444265at2759"/>
<evidence type="ECO:0000313" key="4">
    <source>
        <dbReference type="Proteomes" id="UP000636800"/>
    </source>
</evidence>
<protein>
    <submittedName>
        <fullName evidence="3">Uncharacterized protein</fullName>
    </submittedName>
</protein>
<dbReference type="SUPFAM" id="SSF53756">
    <property type="entry name" value="UDP-Glycosyltransferase/glycogen phosphorylase"/>
    <property type="match status" value="1"/>
</dbReference>
<evidence type="ECO:0000256" key="2">
    <source>
        <dbReference type="SAM" id="MobiDB-lite"/>
    </source>
</evidence>
<comment type="caution">
    <text evidence="3">The sequence shown here is derived from an EMBL/GenBank/DDBJ whole genome shotgun (WGS) entry which is preliminary data.</text>
</comment>
<dbReference type="GO" id="GO:0080043">
    <property type="term" value="F:quercetin 3-O-glucosyltransferase activity"/>
    <property type="evidence" value="ECO:0007669"/>
    <property type="project" value="TreeGrafter"/>
</dbReference>
<comment type="similarity">
    <text evidence="1">Belongs to the UDP-glycosyltransferase family.</text>
</comment>
<feature type="region of interest" description="Disordered" evidence="2">
    <location>
        <begin position="34"/>
        <end position="94"/>
    </location>
</feature>
<keyword evidence="4" id="KW-1185">Reference proteome</keyword>
<reference evidence="3 4" key="1">
    <citation type="journal article" date="2020" name="Nat. Food">
        <title>A phased Vanilla planifolia genome enables genetic improvement of flavour and production.</title>
        <authorList>
            <person name="Hasing T."/>
            <person name="Tang H."/>
            <person name="Brym M."/>
            <person name="Khazi F."/>
            <person name="Huang T."/>
            <person name="Chambers A.H."/>
        </authorList>
    </citation>
    <scope>NUCLEOTIDE SEQUENCE [LARGE SCALE GENOMIC DNA]</scope>
    <source>
        <tissue evidence="3">Leaf</tissue>
    </source>
</reference>
<dbReference type="GO" id="GO:0080044">
    <property type="term" value="F:quercetin 7-O-glucosyltransferase activity"/>
    <property type="evidence" value="ECO:0007669"/>
    <property type="project" value="TreeGrafter"/>
</dbReference>
<dbReference type="Proteomes" id="UP000636800">
    <property type="component" value="Chromosome 10"/>
</dbReference>
<dbReference type="Gene3D" id="3.40.50.2000">
    <property type="entry name" value="Glycogen Phosphorylase B"/>
    <property type="match status" value="1"/>
</dbReference>
<evidence type="ECO:0000256" key="1">
    <source>
        <dbReference type="ARBA" id="ARBA00009995"/>
    </source>
</evidence>
<sequence>MVSHFFCIGFSPPPSLPSTGTTSMAIIALSAPMPSTLGHRVPSSSLPRMRTRDLPPSSQRKPRKTPTTQSCGVSGRCLTRLTPSSRGREGSQGLWRTRRGNWRRRQWHRWPRSLSWWGLVRCLRTRRRELVQGGAGREYIEWLNGQEKGSVVYVSFGSISVLKKEQMEEIWMGLRETERPYLWGCEEGQQVGRDRDTRKDGGEGEGKVVAWERGR</sequence>
<gene>
    <name evidence="3" type="ORF">HPP92_020041</name>
</gene>
<dbReference type="PANTHER" id="PTHR11926">
    <property type="entry name" value="GLUCOSYL/GLUCURONOSYL TRANSFERASES"/>
    <property type="match status" value="1"/>
</dbReference>
<evidence type="ECO:0000313" key="3">
    <source>
        <dbReference type="EMBL" id="KAG0463972.1"/>
    </source>
</evidence>